<proteinExistence type="predicted"/>
<organism evidence="13 14">
    <name type="scientific">Klebsormidium nitens</name>
    <name type="common">Green alga</name>
    <name type="synonym">Ulothrix nitens</name>
    <dbReference type="NCBI Taxonomy" id="105231"/>
    <lineage>
        <taxon>Eukaryota</taxon>
        <taxon>Viridiplantae</taxon>
        <taxon>Streptophyta</taxon>
        <taxon>Klebsormidiophyceae</taxon>
        <taxon>Klebsormidiales</taxon>
        <taxon>Klebsormidiaceae</taxon>
        <taxon>Klebsormidium</taxon>
    </lineage>
</organism>
<dbReference type="GO" id="GO:0015288">
    <property type="term" value="F:porin activity"/>
    <property type="evidence" value="ECO:0007669"/>
    <property type="project" value="UniProtKB-KW"/>
</dbReference>
<evidence type="ECO:0000256" key="8">
    <source>
        <dbReference type="ARBA" id="ARBA00022640"/>
    </source>
</evidence>
<protein>
    <submittedName>
        <fullName evidence="13">Uncharacterized protein</fullName>
    </submittedName>
</protein>
<keyword evidence="14" id="KW-1185">Reference proteome</keyword>
<dbReference type="InterPro" id="IPR034626">
    <property type="entry name" value="OEP24"/>
</dbReference>
<evidence type="ECO:0000256" key="1">
    <source>
        <dbReference type="ARBA" id="ARBA00002327"/>
    </source>
</evidence>
<dbReference type="GO" id="GO:0034426">
    <property type="term" value="C:etioplast membrane"/>
    <property type="evidence" value="ECO:0007669"/>
    <property type="project" value="UniProtKB-SubCell"/>
</dbReference>
<evidence type="ECO:0000256" key="2">
    <source>
        <dbReference type="ARBA" id="ARBA00004396"/>
    </source>
</evidence>
<gene>
    <name evidence="13" type="ORF">KFL_006610040</name>
</gene>
<dbReference type="OMA" id="AESTWNF"/>
<dbReference type="OrthoDB" id="1185978at2759"/>
<evidence type="ECO:0000256" key="3">
    <source>
        <dbReference type="ARBA" id="ARBA00004441"/>
    </source>
</evidence>
<evidence type="ECO:0000256" key="9">
    <source>
        <dbReference type="ARBA" id="ARBA00022692"/>
    </source>
</evidence>
<keyword evidence="6" id="KW-1134">Transmembrane beta strand</keyword>
<dbReference type="Proteomes" id="UP000054558">
    <property type="component" value="Unassembled WGS sequence"/>
</dbReference>
<dbReference type="PANTHER" id="PTHR35284:SF1">
    <property type="entry name" value="OUTER ENVELOPE PORE PROTEIN 24A, CHLOROPLASTIC-RELATED"/>
    <property type="match status" value="1"/>
</dbReference>
<keyword evidence="9" id="KW-0812">Transmembrane</keyword>
<evidence type="ECO:0000256" key="6">
    <source>
        <dbReference type="ARBA" id="ARBA00022452"/>
    </source>
</evidence>
<evidence type="ECO:0000256" key="10">
    <source>
        <dbReference type="ARBA" id="ARBA00023065"/>
    </source>
</evidence>
<evidence type="ECO:0000256" key="5">
    <source>
        <dbReference type="ARBA" id="ARBA00022448"/>
    </source>
</evidence>
<comment type="subunit">
    <text evidence="4">Homooligomers form large rather nonselective pores in plastidial outer membranes.</text>
</comment>
<dbReference type="EMBL" id="DF237610">
    <property type="protein sequence ID" value="GAQ90603.1"/>
    <property type="molecule type" value="Genomic_DNA"/>
</dbReference>
<dbReference type="GO" id="GO:0046930">
    <property type="term" value="C:pore complex"/>
    <property type="evidence" value="ECO:0007669"/>
    <property type="project" value="UniProtKB-KW"/>
</dbReference>
<accession>A0A1Y1IIS2</accession>
<keyword evidence="5" id="KW-0813">Transport</keyword>
<dbReference type="PANTHER" id="PTHR35284">
    <property type="entry name" value="OUTER ENVELOPE PORE PROTEIN 24A, CHLOROPLASTIC-RELATED"/>
    <property type="match status" value="1"/>
</dbReference>
<dbReference type="GO" id="GO:0022843">
    <property type="term" value="F:voltage-gated monoatomic cation channel activity"/>
    <property type="evidence" value="ECO:0007669"/>
    <property type="project" value="InterPro"/>
</dbReference>
<keyword evidence="10" id="KW-0406">Ion transport</keyword>
<comment type="function">
    <text evidence="1">High-conductance voltage-dependent solute channel with a slight selectivity for cations transporting triosephosphates, dicarboxylic acids, ATP, inorganic phosphate (Pi), sugars, and positively or negatively charged amino acids.</text>
</comment>
<evidence type="ECO:0000256" key="4">
    <source>
        <dbReference type="ARBA" id="ARBA00011593"/>
    </source>
</evidence>
<keyword evidence="8" id="KW-0934">Plastid</keyword>
<evidence type="ECO:0000256" key="12">
    <source>
        <dbReference type="ARBA" id="ARBA00023136"/>
    </source>
</evidence>
<dbReference type="GO" id="GO:0009707">
    <property type="term" value="C:chloroplast outer membrane"/>
    <property type="evidence" value="ECO:0007669"/>
    <property type="project" value="UniProtKB-SubCell"/>
</dbReference>
<evidence type="ECO:0000256" key="11">
    <source>
        <dbReference type="ARBA" id="ARBA00023114"/>
    </source>
</evidence>
<dbReference type="GO" id="GO:0034765">
    <property type="term" value="P:regulation of monoatomic ion transmembrane transport"/>
    <property type="evidence" value="ECO:0007669"/>
    <property type="project" value="InterPro"/>
</dbReference>
<sequence length="215" mass="23457">MVRLSAKASVTHAADGGHSSQLALALPVADVKVKATLKDVTLTKEPRYRKGLLLGVEKPGDFSVDYNVEDGAWKFQFDTSTKVLGPPLKLSYTHGHLKHDTTLQGALLLNPDTKLTTKWDFKKEAATVKLSHTRGSTTLEPAYDAGAGTFSFAATQRIAKKSTLRASYDQKGKQTTVEWSRQGSDEGGPIKIAVTTIAGRERQRKVVLEKAFNLF</sequence>
<reference evidence="13 14" key="1">
    <citation type="journal article" date="2014" name="Nat. Commun.">
        <title>Klebsormidium flaccidum genome reveals primary factors for plant terrestrial adaptation.</title>
        <authorList>
            <person name="Hori K."/>
            <person name="Maruyama F."/>
            <person name="Fujisawa T."/>
            <person name="Togashi T."/>
            <person name="Yamamoto N."/>
            <person name="Seo M."/>
            <person name="Sato S."/>
            <person name="Yamada T."/>
            <person name="Mori H."/>
            <person name="Tajima N."/>
            <person name="Moriyama T."/>
            <person name="Ikeuchi M."/>
            <person name="Watanabe M."/>
            <person name="Wada H."/>
            <person name="Kobayashi K."/>
            <person name="Saito M."/>
            <person name="Masuda T."/>
            <person name="Sasaki-Sekimoto Y."/>
            <person name="Mashiguchi K."/>
            <person name="Awai K."/>
            <person name="Shimojima M."/>
            <person name="Masuda S."/>
            <person name="Iwai M."/>
            <person name="Nobusawa T."/>
            <person name="Narise T."/>
            <person name="Kondo S."/>
            <person name="Saito H."/>
            <person name="Sato R."/>
            <person name="Murakawa M."/>
            <person name="Ihara Y."/>
            <person name="Oshima-Yamada Y."/>
            <person name="Ohtaka K."/>
            <person name="Satoh M."/>
            <person name="Sonobe K."/>
            <person name="Ishii M."/>
            <person name="Ohtani R."/>
            <person name="Kanamori-Sato M."/>
            <person name="Honoki R."/>
            <person name="Miyazaki D."/>
            <person name="Mochizuki H."/>
            <person name="Umetsu J."/>
            <person name="Higashi K."/>
            <person name="Shibata D."/>
            <person name="Kamiya Y."/>
            <person name="Sato N."/>
            <person name="Nakamura Y."/>
            <person name="Tabata S."/>
            <person name="Ida S."/>
            <person name="Kurokawa K."/>
            <person name="Ohta H."/>
        </authorList>
    </citation>
    <scope>NUCLEOTIDE SEQUENCE [LARGE SCALE GENOMIC DNA]</scope>
    <source>
        <strain evidence="13 14">NIES-2285</strain>
    </source>
</reference>
<keyword evidence="7" id="KW-0150">Chloroplast</keyword>
<comment type="subcellular location">
    <subcellularLocation>
        <location evidence="2">Plastid</location>
        <location evidence="2">Chloroplast outer membrane</location>
        <topology evidence="2">Multi-pass membrane protein</topology>
    </subcellularLocation>
    <subcellularLocation>
        <location evidence="3">Plastid</location>
        <location evidence="3">Etioplast membrane</location>
        <topology evidence="3">Multi-pass membrane protein</topology>
    </subcellularLocation>
</comment>
<evidence type="ECO:0000313" key="14">
    <source>
        <dbReference type="Proteomes" id="UP000054558"/>
    </source>
</evidence>
<dbReference type="AlphaFoldDB" id="A0A1Y1IIS2"/>
<name>A0A1Y1IIS2_KLENI</name>
<keyword evidence="12" id="KW-0472">Membrane</keyword>
<evidence type="ECO:0000313" key="13">
    <source>
        <dbReference type="EMBL" id="GAQ90603.1"/>
    </source>
</evidence>
<keyword evidence="11" id="KW-0626">Porin</keyword>
<evidence type="ECO:0000256" key="7">
    <source>
        <dbReference type="ARBA" id="ARBA00022528"/>
    </source>
</evidence>